<dbReference type="NCBIfam" id="NF045485">
    <property type="entry name" value="FPPsyn"/>
    <property type="match status" value="1"/>
</dbReference>
<evidence type="ECO:0000256" key="6">
    <source>
        <dbReference type="ARBA" id="ARBA00023229"/>
    </source>
</evidence>
<dbReference type="Proteomes" id="UP000031433">
    <property type="component" value="Unassembled WGS sequence"/>
</dbReference>
<evidence type="ECO:0000256" key="3">
    <source>
        <dbReference type="ARBA" id="ARBA00022679"/>
    </source>
</evidence>
<comment type="cofactor">
    <cofactor evidence="1">
        <name>Mg(2+)</name>
        <dbReference type="ChEBI" id="CHEBI:18420"/>
    </cofactor>
</comment>
<proteinExistence type="inferred from homology"/>
<dbReference type="RefSeq" id="WP_039644503.1">
    <property type="nucleotide sequence ID" value="NZ_JXBL01000001.1"/>
</dbReference>
<dbReference type="PROSITE" id="PS00444">
    <property type="entry name" value="POLYPRENYL_SYNTHASE_2"/>
    <property type="match status" value="1"/>
</dbReference>
<dbReference type="FunFam" id="1.10.600.10:FF:000001">
    <property type="entry name" value="Geranylgeranyl diphosphate synthase"/>
    <property type="match status" value="1"/>
</dbReference>
<keyword evidence="4" id="KW-0479">Metal-binding</keyword>
<dbReference type="AlphaFoldDB" id="A0A0C1QVH7"/>
<dbReference type="PROSITE" id="PS00723">
    <property type="entry name" value="POLYPRENYL_SYNTHASE_1"/>
    <property type="match status" value="1"/>
</dbReference>
<sequence>MDLKTYLKERCALVDEALGRHLPAEDDLPSSVHRAMRYSVFAGGKRVRPILMLAACDAVGGDTALALPAACAMEMIHTYSLIHDDLPAMDDDDFRRGRPTNHKVFGEAIAILAGDALLTEAFILMSSPSYAAAVGNDRLLPVIHEIALCAGSRGMVGGQVIDMESEGNKEIDLATVQYIHTRKTGALIKASIKAGAVLGGGDADAVKAMTRYGEAIGLAFQIADDILDIEGTTEQIGKDAGSDEARGKATYPAVLGLSESKRRAQELLDLAIEALSPFDHRADPLREIARYIVSRKS</sequence>
<dbReference type="GO" id="GO:0004659">
    <property type="term" value="F:prenyltransferase activity"/>
    <property type="evidence" value="ECO:0007669"/>
    <property type="project" value="InterPro"/>
</dbReference>
<dbReference type="InterPro" id="IPR033749">
    <property type="entry name" value="Polyprenyl_synt_CS"/>
</dbReference>
<evidence type="ECO:0000313" key="9">
    <source>
        <dbReference type="Proteomes" id="UP000031433"/>
    </source>
</evidence>
<dbReference type="EMBL" id="JXBL01000001">
    <property type="protein sequence ID" value="KIE42181.1"/>
    <property type="molecule type" value="Genomic_DNA"/>
</dbReference>
<dbReference type="SFLD" id="SFLDG01017">
    <property type="entry name" value="Polyprenyl_Transferase_Like"/>
    <property type="match status" value="1"/>
</dbReference>
<dbReference type="GO" id="GO:0016114">
    <property type="term" value="P:terpenoid biosynthetic process"/>
    <property type="evidence" value="ECO:0007669"/>
    <property type="project" value="UniProtKB-ARBA"/>
</dbReference>
<reference evidence="8 9" key="1">
    <citation type="submission" date="2015-01" db="EMBL/GenBank/DDBJ databases">
        <title>Genome sequence of the anaerobic bacterium Geobacter soli GSS01, a dissimilatory Fe(III) reducer from soil.</title>
        <authorList>
            <person name="Yang G."/>
            <person name="Zhou S."/>
        </authorList>
    </citation>
    <scope>NUCLEOTIDE SEQUENCE [LARGE SCALE GENOMIC DNA]</scope>
    <source>
        <strain evidence="8 9">GSS01</strain>
    </source>
</reference>
<comment type="similarity">
    <text evidence="2 7">Belongs to the FPP/GGPP synthase family.</text>
</comment>
<dbReference type="InterPro" id="IPR000092">
    <property type="entry name" value="Polyprenyl_synt"/>
</dbReference>
<evidence type="ECO:0000313" key="8">
    <source>
        <dbReference type="EMBL" id="KIE42181.1"/>
    </source>
</evidence>
<evidence type="ECO:0000256" key="7">
    <source>
        <dbReference type="RuleBase" id="RU004466"/>
    </source>
</evidence>
<name>A0A0C1QVH7_9BACT</name>
<protein>
    <submittedName>
        <fullName evidence="8">Polyprenyl synthetase</fullName>
    </submittedName>
</protein>
<evidence type="ECO:0000256" key="2">
    <source>
        <dbReference type="ARBA" id="ARBA00006706"/>
    </source>
</evidence>
<gene>
    <name evidence="8" type="ORF">SE37_05880</name>
</gene>
<dbReference type="GO" id="GO:0046872">
    <property type="term" value="F:metal ion binding"/>
    <property type="evidence" value="ECO:0007669"/>
    <property type="project" value="UniProtKB-KW"/>
</dbReference>
<dbReference type="InterPro" id="IPR008949">
    <property type="entry name" value="Isoprenoid_synthase_dom_sf"/>
</dbReference>
<organism evidence="8 9">
    <name type="scientific">Geobacter soli</name>
    <dbReference type="NCBI Taxonomy" id="1510391"/>
    <lineage>
        <taxon>Bacteria</taxon>
        <taxon>Pseudomonadati</taxon>
        <taxon>Thermodesulfobacteriota</taxon>
        <taxon>Desulfuromonadia</taxon>
        <taxon>Geobacterales</taxon>
        <taxon>Geobacteraceae</taxon>
        <taxon>Geobacter</taxon>
    </lineage>
</organism>
<dbReference type="PANTHER" id="PTHR43281:SF1">
    <property type="entry name" value="FARNESYL DIPHOSPHATE SYNTHASE"/>
    <property type="match status" value="1"/>
</dbReference>
<keyword evidence="3 7" id="KW-0808">Transferase</keyword>
<dbReference type="Pfam" id="PF00348">
    <property type="entry name" value="polyprenyl_synt"/>
    <property type="match status" value="1"/>
</dbReference>
<keyword evidence="9" id="KW-1185">Reference proteome</keyword>
<dbReference type="SUPFAM" id="SSF48576">
    <property type="entry name" value="Terpenoid synthases"/>
    <property type="match status" value="1"/>
</dbReference>
<dbReference type="InterPro" id="IPR053378">
    <property type="entry name" value="Prenyl_diphosphate_synthase"/>
</dbReference>
<evidence type="ECO:0000256" key="5">
    <source>
        <dbReference type="ARBA" id="ARBA00022842"/>
    </source>
</evidence>
<comment type="caution">
    <text evidence="8">The sequence shown here is derived from an EMBL/GenBank/DDBJ whole genome shotgun (WGS) entry which is preliminary data.</text>
</comment>
<keyword evidence="6" id="KW-0414">Isoprene biosynthesis</keyword>
<keyword evidence="5" id="KW-0460">Magnesium</keyword>
<dbReference type="GO" id="GO:0005737">
    <property type="term" value="C:cytoplasm"/>
    <property type="evidence" value="ECO:0007669"/>
    <property type="project" value="UniProtKB-ARBA"/>
</dbReference>
<dbReference type="CDD" id="cd00685">
    <property type="entry name" value="Trans_IPPS_HT"/>
    <property type="match status" value="1"/>
</dbReference>
<dbReference type="PANTHER" id="PTHR43281">
    <property type="entry name" value="FARNESYL DIPHOSPHATE SYNTHASE"/>
    <property type="match status" value="1"/>
</dbReference>
<evidence type="ECO:0000256" key="4">
    <source>
        <dbReference type="ARBA" id="ARBA00022723"/>
    </source>
</evidence>
<accession>A0A0C1QVH7</accession>
<dbReference type="SFLD" id="SFLDS00005">
    <property type="entry name" value="Isoprenoid_Synthase_Type_I"/>
    <property type="match status" value="1"/>
</dbReference>
<evidence type="ECO:0000256" key="1">
    <source>
        <dbReference type="ARBA" id="ARBA00001946"/>
    </source>
</evidence>
<dbReference type="Gene3D" id="1.10.600.10">
    <property type="entry name" value="Farnesyl Diphosphate Synthase"/>
    <property type="match status" value="1"/>
</dbReference>